<evidence type="ECO:0000256" key="2">
    <source>
        <dbReference type="ARBA" id="ARBA00022741"/>
    </source>
</evidence>
<keyword evidence="1" id="KW-0813">Transport</keyword>
<reference evidence="5 6" key="1">
    <citation type="submission" date="2018-10" db="EMBL/GenBank/DDBJ databases">
        <title>Isolation, diversity and antifungal activity of actinobacteria from wheat.</title>
        <authorList>
            <person name="Han C."/>
        </authorList>
    </citation>
    <scope>NUCLEOTIDE SEQUENCE [LARGE SCALE GENOMIC DNA]</scope>
    <source>
        <strain evidence="5 6">NEAU-YY56</strain>
    </source>
</reference>
<organism evidence="5 6">
    <name type="scientific">Cellulomonas triticagri</name>
    <dbReference type="NCBI Taxonomy" id="2483352"/>
    <lineage>
        <taxon>Bacteria</taxon>
        <taxon>Bacillati</taxon>
        <taxon>Actinomycetota</taxon>
        <taxon>Actinomycetes</taxon>
        <taxon>Micrococcales</taxon>
        <taxon>Cellulomonadaceae</taxon>
        <taxon>Cellulomonas</taxon>
    </lineage>
</organism>
<keyword evidence="3 5" id="KW-0067">ATP-binding</keyword>
<dbReference type="InterPro" id="IPR017871">
    <property type="entry name" value="ABC_transporter-like_CS"/>
</dbReference>
<dbReference type="InterPro" id="IPR015854">
    <property type="entry name" value="ABC_transpr_LolD-like"/>
</dbReference>
<comment type="caution">
    <text evidence="5">The sequence shown here is derived from an EMBL/GenBank/DDBJ whole genome shotgun (WGS) entry which is preliminary data.</text>
</comment>
<evidence type="ECO:0000313" key="6">
    <source>
        <dbReference type="Proteomes" id="UP000269289"/>
    </source>
</evidence>
<dbReference type="PANTHER" id="PTHR24220">
    <property type="entry name" value="IMPORT ATP-BINDING PROTEIN"/>
    <property type="match status" value="1"/>
</dbReference>
<accession>A0A3M2J6G2</accession>
<dbReference type="PROSITE" id="PS00211">
    <property type="entry name" value="ABC_TRANSPORTER_1"/>
    <property type="match status" value="1"/>
</dbReference>
<dbReference type="Gene3D" id="3.40.50.300">
    <property type="entry name" value="P-loop containing nucleotide triphosphate hydrolases"/>
    <property type="match status" value="1"/>
</dbReference>
<evidence type="ECO:0000313" key="5">
    <source>
        <dbReference type="EMBL" id="RMI09702.1"/>
    </source>
</evidence>
<dbReference type="AlphaFoldDB" id="A0A3M2J6G2"/>
<dbReference type="Proteomes" id="UP000269289">
    <property type="component" value="Unassembled WGS sequence"/>
</dbReference>
<name>A0A3M2J6G2_9CELL</name>
<evidence type="ECO:0000256" key="3">
    <source>
        <dbReference type="ARBA" id="ARBA00022840"/>
    </source>
</evidence>
<dbReference type="InterPro" id="IPR003439">
    <property type="entry name" value="ABC_transporter-like_ATP-bd"/>
</dbReference>
<dbReference type="Pfam" id="PF00005">
    <property type="entry name" value="ABC_tran"/>
    <property type="match status" value="1"/>
</dbReference>
<dbReference type="InterPro" id="IPR003593">
    <property type="entry name" value="AAA+_ATPase"/>
</dbReference>
<proteinExistence type="predicted"/>
<dbReference type="PROSITE" id="PS50893">
    <property type="entry name" value="ABC_TRANSPORTER_2"/>
    <property type="match status" value="1"/>
</dbReference>
<dbReference type="GO" id="GO:0005524">
    <property type="term" value="F:ATP binding"/>
    <property type="evidence" value="ECO:0007669"/>
    <property type="project" value="UniProtKB-KW"/>
</dbReference>
<dbReference type="GO" id="GO:0005886">
    <property type="term" value="C:plasma membrane"/>
    <property type="evidence" value="ECO:0007669"/>
    <property type="project" value="TreeGrafter"/>
</dbReference>
<dbReference type="GO" id="GO:0022857">
    <property type="term" value="F:transmembrane transporter activity"/>
    <property type="evidence" value="ECO:0007669"/>
    <property type="project" value="TreeGrafter"/>
</dbReference>
<dbReference type="SUPFAM" id="SSF52540">
    <property type="entry name" value="P-loop containing nucleoside triphosphate hydrolases"/>
    <property type="match status" value="1"/>
</dbReference>
<protein>
    <submittedName>
        <fullName evidence="5">ABC transporter ATP-binding protein</fullName>
    </submittedName>
</protein>
<evidence type="ECO:0000259" key="4">
    <source>
        <dbReference type="PROSITE" id="PS50893"/>
    </source>
</evidence>
<dbReference type="EMBL" id="RFFI01000042">
    <property type="protein sequence ID" value="RMI09702.1"/>
    <property type="molecule type" value="Genomic_DNA"/>
</dbReference>
<evidence type="ECO:0000256" key="1">
    <source>
        <dbReference type="ARBA" id="ARBA00022448"/>
    </source>
</evidence>
<gene>
    <name evidence="5" type="ORF">EBM89_09290</name>
</gene>
<feature type="domain" description="ABC transporter" evidence="4">
    <location>
        <begin position="10"/>
        <end position="233"/>
    </location>
</feature>
<keyword evidence="2" id="KW-0547">Nucleotide-binding</keyword>
<dbReference type="PANTHER" id="PTHR24220:SF685">
    <property type="entry name" value="ABC TRANSPORTER RELATED"/>
    <property type="match status" value="1"/>
</dbReference>
<dbReference type="SMART" id="SM00382">
    <property type="entry name" value="AAA"/>
    <property type="match status" value="1"/>
</dbReference>
<dbReference type="InterPro" id="IPR027417">
    <property type="entry name" value="P-loop_NTPase"/>
</dbReference>
<keyword evidence="6" id="KW-1185">Reference proteome</keyword>
<dbReference type="RefSeq" id="WP_122149158.1">
    <property type="nucleotide sequence ID" value="NZ_RFFI01000042.1"/>
</dbReference>
<sequence length="233" mass="24814">MSGPQEQPPVACAGLVKSYPLPGRDPVTVLRDVSLSLPAGTMTAVTGPSGSGKSTLLSCLAGLEPASAGRAWLLGQPLWLLRHRQLARLRRDHVGFVFQSTNLVPTMTGEQNVALPFVLRRRTPPRDQVARTLDRLGVAHCRTIRPQAMSGGEQVRVALARVLLTDPTVVFADEPTGALDQRSAGTVMDLLSEVATGRGRTVVVVTHDPRVAARCDATVRVRDGRLVPADAPG</sequence>
<dbReference type="InterPro" id="IPR017911">
    <property type="entry name" value="MacB-like_ATP-bd"/>
</dbReference>
<dbReference type="GO" id="GO:0016887">
    <property type="term" value="F:ATP hydrolysis activity"/>
    <property type="evidence" value="ECO:0007669"/>
    <property type="project" value="InterPro"/>
</dbReference>
<dbReference type="OrthoDB" id="9778572at2"/>
<dbReference type="CDD" id="cd03255">
    <property type="entry name" value="ABC_MJ0796_LolCDE_FtsE"/>
    <property type="match status" value="1"/>
</dbReference>